<dbReference type="Pfam" id="PF05795">
    <property type="entry name" value="Plasmodium_Vir"/>
    <property type="match status" value="1"/>
</dbReference>
<organism evidence="1 2">
    <name type="scientific">Plasmodium ovale curtisi</name>
    <dbReference type="NCBI Taxonomy" id="864141"/>
    <lineage>
        <taxon>Eukaryota</taxon>
        <taxon>Sar</taxon>
        <taxon>Alveolata</taxon>
        <taxon>Apicomplexa</taxon>
        <taxon>Aconoidasida</taxon>
        <taxon>Haemosporida</taxon>
        <taxon>Plasmodiidae</taxon>
        <taxon>Plasmodium</taxon>
        <taxon>Plasmodium (Plasmodium)</taxon>
    </lineage>
</organism>
<proteinExistence type="predicted"/>
<name>A0A1A8X9W4_PLAOA</name>
<dbReference type="Proteomes" id="UP000078546">
    <property type="component" value="Unassembled WGS sequence"/>
</dbReference>
<evidence type="ECO:0000313" key="2">
    <source>
        <dbReference type="Proteomes" id="UP000078546"/>
    </source>
</evidence>
<gene>
    <name evidence="1" type="ORF">POVCU1_061230</name>
</gene>
<protein>
    <submittedName>
        <fullName evidence="1">PIR Superfamily Protein</fullName>
    </submittedName>
</protein>
<dbReference type="AlphaFoldDB" id="A0A1A8X9W4"/>
<dbReference type="EMBL" id="FLQV01002036">
    <property type="protein sequence ID" value="SBT00622.1"/>
    <property type="molecule type" value="Genomic_DNA"/>
</dbReference>
<accession>A0A1A8X9W4</accession>
<sequence length="315" mass="36387">MSSIDPDIYSFFVSFKNYNEYEGEMNARYSRNKDNTKCETFLWNSKKFGDESANEICIKFKILHKVILSKKKDENSGILDHTDYSYLNYWLNNMSKNANSSNNLTVEQFQNSMGSFEEDFATISFDGKLYDLPEDDYNNMILLKELQTEYGEIFKHSSIIVSGKTECIGYFKKYIDTYKKCIIKCPHDETSFCKALKGIKAEYEKTYLDVNGISEKCPDKKLTILPTFNNISIGDNITVAGSILGPSFGMLLTLLFLYKFTPFGQWIHTKMGRNKEEYNNLYEENSQSFLNTSDNEDINFGENPYSISYDSLVNS</sequence>
<dbReference type="InterPro" id="IPR008780">
    <property type="entry name" value="Plasmodium_Vir"/>
</dbReference>
<evidence type="ECO:0000313" key="1">
    <source>
        <dbReference type="EMBL" id="SBT00622.1"/>
    </source>
</evidence>
<reference evidence="2" key="1">
    <citation type="submission" date="2016-05" db="EMBL/GenBank/DDBJ databases">
        <authorList>
            <person name="Naeem Raeece"/>
        </authorList>
    </citation>
    <scope>NUCLEOTIDE SEQUENCE [LARGE SCALE GENOMIC DNA]</scope>
</reference>